<dbReference type="Proteomes" id="UP000786183">
    <property type="component" value="Unassembled WGS sequence"/>
</dbReference>
<keyword evidence="9" id="KW-1185">Reference proteome</keyword>
<feature type="transmembrane region" description="Helical" evidence="6">
    <location>
        <begin position="362"/>
        <end position="384"/>
    </location>
</feature>
<keyword evidence="2" id="KW-1003">Cell membrane</keyword>
<accession>A0ABS7WTK5</accession>
<feature type="transmembrane region" description="Helical" evidence="6">
    <location>
        <begin position="46"/>
        <end position="66"/>
    </location>
</feature>
<dbReference type="InterPro" id="IPR020846">
    <property type="entry name" value="MFS_dom"/>
</dbReference>
<feature type="transmembrane region" description="Helical" evidence="6">
    <location>
        <begin position="182"/>
        <end position="204"/>
    </location>
</feature>
<protein>
    <submittedName>
        <fullName evidence="8">L-fucose:H+ symporter permease</fullName>
    </submittedName>
</protein>
<dbReference type="NCBIfam" id="TIGR00885">
    <property type="entry name" value="fucP"/>
    <property type="match status" value="1"/>
</dbReference>
<dbReference type="PANTHER" id="PTHR43702">
    <property type="entry name" value="L-FUCOSE-PROTON SYMPORTER"/>
    <property type="match status" value="1"/>
</dbReference>
<sequence length="414" mass="45038">MNKNVKIAIGLVTSLFFLWGVSYGLVDVMNKNFQNHLGITQQNSGYLQMAYFGAYFVMALPAGFIASRFSYKIGIITGLALYAIGCLLIIPATNMASFSMFLFAFFVLACGLGTLETNANPYMTKLGDEKNSSFRINAAQSFNGFGQFVGPIIGGSLFLSITHSGENASAAEKEQALLDNMFNVQMVYVGIALVVFLILLAFVFNKIPEGNEVNGENEFYDNSKSSDVFKHKHFNLGVLAQFLYVAAQVGAGAFFINYAVEHTANLGDTALSDKESAYFFSAALVAFMIGRILTTPIMKIIKAENILGLYSLINVCLCVYLYFADGMISVYALILVFFFMSISFPTIFALATKDLALNQVKLGGSILVMSICGGAIMPTIMGAINDTYGTGAGFLALVPCFLYVALYSFLWTKK</sequence>
<reference evidence="8 9" key="1">
    <citation type="submission" date="2020-07" db="EMBL/GenBank/DDBJ databases">
        <title>Transfer of Campylobacter canadensis to the novel genus Avispirillum gen. nov., that also includes two novel species recovered from migratory waterfowl: Avispirillum anseris sp. nov. and Avispirillum brantae sp. nov.</title>
        <authorList>
            <person name="Miller W.G."/>
            <person name="Chapman M.H."/>
            <person name="Yee E."/>
            <person name="Inglis G.D."/>
        </authorList>
    </citation>
    <scope>NUCLEOTIDE SEQUENCE [LARGE SCALE GENOMIC DNA]</scope>
    <source>
        <strain evidence="8 9">L283</strain>
    </source>
</reference>
<feature type="transmembrane region" description="Helical" evidence="6">
    <location>
        <begin position="142"/>
        <end position="162"/>
    </location>
</feature>
<feature type="transmembrane region" description="Helical" evidence="6">
    <location>
        <begin position="73"/>
        <end position="90"/>
    </location>
</feature>
<dbReference type="RefSeq" id="WP_172231688.1">
    <property type="nucleotide sequence ID" value="NZ_CP035946.1"/>
</dbReference>
<dbReference type="Gene3D" id="1.20.1250.20">
    <property type="entry name" value="MFS general substrate transporter like domains"/>
    <property type="match status" value="2"/>
</dbReference>
<feature type="transmembrane region" description="Helical" evidence="6">
    <location>
        <begin position="276"/>
        <end position="294"/>
    </location>
</feature>
<keyword evidence="3 6" id="KW-0812">Transmembrane</keyword>
<dbReference type="EMBL" id="JACGBB010000017">
    <property type="protein sequence ID" value="MBZ7987868.1"/>
    <property type="molecule type" value="Genomic_DNA"/>
</dbReference>
<evidence type="ECO:0000256" key="1">
    <source>
        <dbReference type="ARBA" id="ARBA00004429"/>
    </source>
</evidence>
<feature type="transmembrane region" description="Helical" evidence="6">
    <location>
        <begin position="330"/>
        <end position="350"/>
    </location>
</feature>
<evidence type="ECO:0000256" key="4">
    <source>
        <dbReference type="ARBA" id="ARBA00022989"/>
    </source>
</evidence>
<gene>
    <name evidence="8" type="primary">fucP</name>
    <name evidence="8" type="ORF">AVCANL283_07150</name>
</gene>
<dbReference type="InterPro" id="IPR050375">
    <property type="entry name" value="MFS_TsgA-like"/>
</dbReference>
<dbReference type="InterPro" id="IPR011701">
    <property type="entry name" value="MFS"/>
</dbReference>
<evidence type="ECO:0000256" key="6">
    <source>
        <dbReference type="SAM" id="Phobius"/>
    </source>
</evidence>
<comment type="caution">
    <text evidence="8">The sequence shown here is derived from an EMBL/GenBank/DDBJ whole genome shotgun (WGS) entry which is preliminary data.</text>
</comment>
<dbReference type="CDD" id="cd17394">
    <property type="entry name" value="MFS_FucP_like"/>
    <property type="match status" value="1"/>
</dbReference>
<evidence type="ECO:0000313" key="9">
    <source>
        <dbReference type="Proteomes" id="UP000786183"/>
    </source>
</evidence>
<dbReference type="SUPFAM" id="SSF103473">
    <property type="entry name" value="MFS general substrate transporter"/>
    <property type="match status" value="1"/>
</dbReference>
<dbReference type="PANTHER" id="PTHR43702:SF3">
    <property type="entry name" value="PROTEIN TSGA"/>
    <property type="match status" value="1"/>
</dbReference>
<feature type="transmembrane region" description="Helical" evidence="6">
    <location>
        <begin position="390"/>
        <end position="410"/>
    </location>
</feature>
<keyword evidence="5 6" id="KW-0472">Membrane</keyword>
<evidence type="ECO:0000256" key="3">
    <source>
        <dbReference type="ARBA" id="ARBA00022692"/>
    </source>
</evidence>
<feature type="transmembrane region" description="Helical" evidence="6">
    <location>
        <begin position="306"/>
        <end position="324"/>
    </location>
</feature>
<feature type="domain" description="Major facilitator superfamily (MFS) profile" evidence="7">
    <location>
        <begin position="8"/>
        <end position="414"/>
    </location>
</feature>
<feature type="transmembrane region" description="Helical" evidence="6">
    <location>
        <begin position="7"/>
        <end position="26"/>
    </location>
</feature>
<evidence type="ECO:0000259" key="7">
    <source>
        <dbReference type="PROSITE" id="PS50850"/>
    </source>
</evidence>
<proteinExistence type="predicted"/>
<dbReference type="InterPro" id="IPR005275">
    <property type="entry name" value="Lfuc_symporter_FucP"/>
</dbReference>
<dbReference type="PROSITE" id="PS50850">
    <property type="entry name" value="MFS"/>
    <property type="match status" value="1"/>
</dbReference>
<feature type="transmembrane region" description="Helical" evidence="6">
    <location>
        <begin position="96"/>
        <end position="115"/>
    </location>
</feature>
<evidence type="ECO:0000313" key="8">
    <source>
        <dbReference type="EMBL" id="MBZ7987868.1"/>
    </source>
</evidence>
<organism evidence="8 9">
    <name type="scientific">Campylobacter canadensis</name>
    <dbReference type="NCBI Taxonomy" id="449520"/>
    <lineage>
        <taxon>Bacteria</taxon>
        <taxon>Pseudomonadati</taxon>
        <taxon>Campylobacterota</taxon>
        <taxon>Epsilonproteobacteria</taxon>
        <taxon>Campylobacterales</taxon>
        <taxon>Campylobacteraceae</taxon>
        <taxon>Campylobacter</taxon>
    </lineage>
</organism>
<comment type="subcellular location">
    <subcellularLocation>
        <location evidence="1">Cell inner membrane</location>
        <topology evidence="1">Multi-pass membrane protein</topology>
    </subcellularLocation>
</comment>
<keyword evidence="4 6" id="KW-1133">Transmembrane helix</keyword>
<dbReference type="InterPro" id="IPR036259">
    <property type="entry name" value="MFS_trans_sf"/>
</dbReference>
<evidence type="ECO:0000256" key="5">
    <source>
        <dbReference type="ARBA" id="ARBA00023136"/>
    </source>
</evidence>
<dbReference type="Pfam" id="PF07690">
    <property type="entry name" value="MFS_1"/>
    <property type="match status" value="1"/>
</dbReference>
<feature type="transmembrane region" description="Helical" evidence="6">
    <location>
        <begin position="234"/>
        <end position="256"/>
    </location>
</feature>
<name>A0ABS7WTK5_9BACT</name>
<evidence type="ECO:0000256" key="2">
    <source>
        <dbReference type="ARBA" id="ARBA00022475"/>
    </source>
</evidence>